<proteinExistence type="predicted"/>
<feature type="transmembrane region" description="Helical" evidence="1">
    <location>
        <begin position="192"/>
        <end position="218"/>
    </location>
</feature>
<protein>
    <recommendedName>
        <fullName evidence="4">Iron-sulfur cluster biosynthesis family protein</fullName>
    </recommendedName>
</protein>
<name>A0ABD0UJR9_DENTH</name>
<keyword evidence="1" id="KW-1133">Transmembrane helix</keyword>
<organism evidence="2 3">
    <name type="scientific">Dendrobium thyrsiflorum</name>
    <name type="common">Pinecone-like raceme dendrobium</name>
    <name type="synonym">Orchid</name>
    <dbReference type="NCBI Taxonomy" id="117978"/>
    <lineage>
        <taxon>Eukaryota</taxon>
        <taxon>Viridiplantae</taxon>
        <taxon>Streptophyta</taxon>
        <taxon>Embryophyta</taxon>
        <taxon>Tracheophyta</taxon>
        <taxon>Spermatophyta</taxon>
        <taxon>Magnoliopsida</taxon>
        <taxon>Liliopsida</taxon>
        <taxon>Asparagales</taxon>
        <taxon>Orchidaceae</taxon>
        <taxon>Epidendroideae</taxon>
        <taxon>Malaxideae</taxon>
        <taxon>Dendrobiinae</taxon>
        <taxon>Dendrobium</taxon>
    </lineage>
</organism>
<reference evidence="2 3" key="1">
    <citation type="journal article" date="2024" name="Plant Biotechnol. J.">
        <title>Dendrobium thyrsiflorum genome and its molecular insights into genes involved in important horticultural traits.</title>
        <authorList>
            <person name="Chen B."/>
            <person name="Wang J.Y."/>
            <person name="Zheng P.J."/>
            <person name="Li K.L."/>
            <person name="Liang Y.M."/>
            <person name="Chen X.F."/>
            <person name="Zhang C."/>
            <person name="Zhao X."/>
            <person name="He X."/>
            <person name="Zhang G.Q."/>
            <person name="Liu Z.J."/>
            <person name="Xu Q."/>
        </authorList>
    </citation>
    <scope>NUCLEOTIDE SEQUENCE [LARGE SCALE GENOMIC DNA]</scope>
    <source>
        <strain evidence="2">GZMU011</strain>
    </source>
</reference>
<dbReference type="Proteomes" id="UP001552299">
    <property type="component" value="Unassembled WGS sequence"/>
</dbReference>
<dbReference type="PANTHER" id="PTHR47380:SF4">
    <property type="entry name" value="OS02G0533000 PROTEIN"/>
    <property type="match status" value="1"/>
</dbReference>
<evidence type="ECO:0000313" key="3">
    <source>
        <dbReference type="Proteomes" id="UP001552299"/>
    </source>
</evidence>
<feature type="transmembrane region" description="Helical" evidence="1">
    <location>
        <begin position="442"/>
        <end position="461"/>
    </location>
</feature>
<keyword evidence="1" id="KW-0472">Membrane</keyword>
<keyword evidence="1" id="KW-0812">Transmembrane</keyword>
<keyword evidence="3" id="KW-1185">Reference proteome</keyword>
<dbReference type="AlphaFoldDB" id="A0ABD0UJR9"/>
<comment type="caution">
    <text evidence="2">The sequence shown here is derived from an EMBL/GenBank/DDBJ whole genome shotgun (WGS) entry which is preliminary data.</text>
</comment>
<dbReference type="InterPro" id="IPR044200">
    <property type="entry name" value="At5g03900-like"/>
</dbReference>
<dbReference type="PANTHER" id="PTHR47380">
    <property type="entry name" value="OS02G0533000 PROTEIN"/>
    <property type="match status" value="1"/>
</dbReference>
<gene>
    <name evidence="2" type="ORF">M5K25_021438</name>
</gene>
<evidence type="ECO:0000313" key="2">
    <source>
        <dbReference type="EMBL" id="KAL0910453.1"/>
    </source>
</evidence>
<dbReference type="EMBL" id="JANQDX010000016">
    <property type="protein sequence ID" value="KAL0910453.1"/>
    <property type="molecule type" value="Genomic_DNA"/>
</dbReference>
<evidence type="ECO:0000256" key="1">
    <source>
        <dbReference type="SAM" id="Phobius"/>
    </source>
</evidence>
<accession>A0ABD0UJR9</accession>
<evidence type="ECO:0008006" key="4">
    <source>
        <dbReference type="Google" id="ProtNLM"/>
    </source>
</evidence>
<sequence length="539" mass="60847">MANVQAPATSSLFLTMASISNNVAAARRARHSYTQTHRSKPLAQIGTPPVVLRFPLLSTNYRLRISLISCKPRVSPSMIRASVQLPSGIRPGGRVETDKLPSDVRKRAMDAVDSYGGRVTIGDVASRTGLKLNEAEIALQALAADTDGFLEVSDEGDVLYVFPKDYRSKLAAKSFRLKLEPLLDKLKGASEYIIRVSFGTALIMSIVLVYTTIIALVSSRSDDDNRGRRGGRSYDSGVTIFFNPVDLFWYWDPYYYKRRRTRTDDGMNFIESVFSFVFGDGDPNQGLEEERWKLIGQYISSNGGVVTAEELAPYLDVEPMEKSVDDDSYILPVLLRFDGHPEVDDEGNILYRFPSLQRTASSQRVSRKEYVGKKWAQWVDGIQKFFEEKKWSFSKTSASEKAMVIGLGALNLFGVIILGSMLKNAKVTPSGFISFVSDIFPLLQVYAASFFAIPLFRWFLLSRKNSAIENRNLARRQRARALELPDSSLRRKLLNARDMAKRTVIGSDRIVYSTDKDVLDQDYEAKEWDRRFKELERSD</sequence>
<feature type="transmembrane region" description="Helical" evidence="1">
    <location>
        <begin position="402"/>
        <end position="422"/>
    </location>
</feature>